<feature type="transmembrane region" description="Helical" evidence="2">
    <location>
        <begin position="97"/>
        <end position="118"/>
    </location>
</feature>
<feature type="region of interest" description="Disordered" evidence="1">
    <location>
        <begin position="27"/>
        <end position="80"/>
    </location>
</feature>
<reference evidence="3 4" key="1">
    <citation type="submission" date="2018-10" db="EMBL/GenBank/DDBJ databases">
        <title>Genomic Encyclopedia of Type Strains, Phase IV (KMG-IV): sequencing the most valuable type-strain genomes for metagenomic binning, comparative biology and taxonomic classification.</title>
        <authorList>
            <person name="Goeker M."/>
        </authorList>
    </citation>
    <scope>NUCLEOTIDE SEQUENCE [LARGE SCALE GENOMIC DNA]</scope>
    <source>
        <strain evidence="3 4">DSM 25080</strain>
    </source>
</reference>
<keyword evidence="2" id="KW-0812">Transmembrane</keyword>
<keyword evidence="2" id="KW-1133">Transmembrane helix</keyword>
<comment type="caution">
    <text evidence="3">The sequence shown here is derived from an EMBL/GenBank/DDBJ whole genome shotgun (WGS) entry which is preliminary data.</text>
</comment>
<evidence type="ECO:0000256" key="1">
    <source>
        <dbReference type="SAM" id="MobiDB-lite"/>
    </source>
</evidence>
<evidence type="ECO:0000313" key="3">
    <source>
        <dbReference type="EMBL" id="RMA78394.1"/>
    </source>
</evidence>
<gene>
    <name evidence="3" type="ORF">DFR27_2325</name>
</gene>
<protein>
    <submittedName>
        <fullName evidence="3">Uncharacterized protein</fullName>
    </submittedName>
</protein>
<proteinExistence type="predicted"/>
<dbReference type="RefSeq" id="WP_121877636.1">
    <property type="nucleotide sequence ID" value="NZ_REFJ01000006.1"/>
</dbReference>
<keyword evidence="4" id="KW-1185">Reference proteome</keyword>
<accession>A0A3M0A1U4</accession>
<dbReference type="EMBL" id="REFJ01000006">
    <property type="protein sequence ID" value="RMA78394.1"/>
    <property type="molecule type" value="Genomic_DNA"/>
</dbReference>
<sequence length="273" mass="30703">MNKLDRNALYDLAALEAENLALSAVTTSTRDKGTATRNEGTSTRDKGTATRNEDTSTRDEGYATRNEDTSMRSEERAPTVCRQPRVPITSIRQYGSALLTGLVLLMLATLAVVTAVSMSKLSTQHQALRSQRDSYRAEAEEFFDLAQQRVFNQGLVSFIGGRCHGGECFLGDWLDRESNTSCKRHRNQFFQPEVPYLSEEGSFNTNWMTLTAHKDGSQVYTGIEFLCFLNLDGTMRPYLRANFVVARAAQANHQAQQENVFIMQEGWLLYGVW</sequence>
<name>A0A3M0A1U4_9GAMM</name>
<feature type="compositionally biased region" description="Basic and acidic residues" evidence="1">
    <location>
        <begin position="42"/>
        <end position="77"/>
    </location>
</feature>
<keyword evidence="2" id="KW-0472">Membrane</keyword>
<dbReference type="AlphaFoldDB" id="A0A3M0A1U4"/>
<dbReference type="Proteomes" id="UP000267187">
    <property type="component" value="Unassembled WGS sequence"/>
</dbReference>
<evidence type="ECO:0000256" key="2">
    <source>
        <dbReference type="SAM" id="Phobius"/>
    </source>
</evidence>
<evidence type="ECO:0000313" key="4">
    <source>
        <dbReference type="Proteomes" id="UP000267187"/>
    </source>
</evidence>
<organism evidence="3 4">
    <name type="scientific">Umboniibacter marinipuniceus</name>
    <dbReference type="NCBI Taxonomy" id="569599"/>
    <lineage>
        <taxon>Bacteria</taxon>
        <taxon>Pseudomonadati</taxon>
        <taxon>Pseudomonadota</taxon>
        <taxon>Gammaproteobacteria</taxon>
        <taxon>Cellvibrionales</taxon>
        <taxon>Cellvibrionaceae</taxon>
        <taxon>Umboniibacter</taxon>
    </lineage>
</organism>